<proteinExistence type="predicted"/>
<keyword evidence="3" id="KW-1185">Reference proteome</keyword>
<feature type="signal peptide" evidence="1">
    <location>
        <begin position="1"/>
        <end position="18"/>
    </location>
</feature>
<feature type="chain" id="PRO_5008588851" description="Secreted protein" evidence="1">
    <location>
        <begin position="19"/>
        <end position="98"/>
    </location>
</feature>
<reference evidence="2 3" key="1">
    <citation type="journal article" date="2009" name="Nature">
        <title>The Sorghum bicolor genome and the diversification of grasses.</title>
        <authorList>
            <person name="Paterson A.H."/>
            <person name="Bowers J.E."/>
            <person name="Bruggmann R."/>
            <person name="Dubchak I."/>
            <person name="Grimwood J."/>
            <person name="Gundlach H."/>
            <person name="Haberer G."/>
            <person name="Hellsten U."/>
            <person name="Mitros T."/>
            <person name="Poliakov A."/>
            <person name="Schmutz J."/>
            <person name="Spannagl M."/>
            <person name="Tang H."/>
            <person name="Wang X."/>
            <person name="Wicker T."/>
            <person name="Bharti A.K."/>
            <person name="Chapman J."/>
            <person name="Feltus F.A."/>
            <person name="Gowik U."/>
            <person name="Grigoriev I.V."/>
            <person name="Lyons E."/>
            <person name="Maher C.A."/>
            <person name="Martis M."/>
            <person name="Narechania A."/>
            <person name="Otillar R.P."/>
            <person name="Penning B.W."/>
            <person name="Salamov A.A."/>
            <person name="Wang Y."/>
            <person name="Zhang L."/>
            <person name="Carpita N.C."/>
            <person name="Freeling M."/>
            <person name="Gingle A.R."/>
            <person name="Hash C.T."/>
            <person name="Keller B."/>
            <person name="Klein P."/>
            <person name="Kresovich S."/>
            <person name="McCann M.C."/>
            <person name="Ming R."/>
            <person name="Peterson D.G."/>
            <person name="Mehboob-ur-Rahman"/>
            <person name="Ware D."/>
            <person name="Westhoff P."/>
            <person name="Mayer K.F."/>
            <person name="Messing J."/>
            <person name="Rokhsar D.S."/>
        </authorList>
    </citation>
    <scope>NUCLEOTIDE SEQUENCE [LARGE SCALE GENOMIC DNA]</scope>
    <source>
        <strain evidence="3">cv. BTx623</strain>
    </source>
</reference>
<dbReference type="Gramene" id="KXG25591">
    <property type="protein sequence ID" value="KXG25591"/>
    <property type="gene ID" value="SORBI_3007G201600"/>
</dbReference>
<evidence type="ECO:0000313" key="2">
    <source>
        <dbReference type="EMBL" id="KXG25591.1"/>
    </source>
</evidence>
<accession>A0A1B6PIT5</accession>
<dbReference type="EMBL" id="CM000766">
    <property type="protein sequence ID" value="KXG25591.1"/>
    <property type="molecule type" value="Genomic_DNA"/>
</dbReference>
<evidence type="ECO:0000313" key="3">
    <source>
        <dbReference type="Proteomes" id="UP000000768"/>
    </source>
</evidence>
<dbReference type="Proteomes" id="UP000000768">
    <property type="component" value="Chromosome 7"/>
</dbReference>
<protein>
    <recommendedName>
        <fullName evidence="4">Secreted protein</fullName>
    </recommendedName>
</protein>
<dbReference type="AlphaFoldDB" id="A0A1B6PIT5"/>
<name>A0A1B6PIT5_SORBI</name>
<evidence type="ECO:0000256" key="1">
    <source>
        <dbReference type="SAM" id="SignalP"/>
    </source>
</evidence>
<gene>
    <name evidence="2" type="ORF">SORBI_3007G201600</name>
</gene>
<sequence length="98" mass="10802">MTWCVLILRGRWPCLVVADESPLTMQCMPRTVNERGAAAAARRAGRGPCPDTHGHANAAMPCTVGHGRRIQILQCPSLYGKRYKLTKRGFVMLCYASV</sequence>
<organism evidence="2 3">
    <name type="scientific">Sorghum bicolor</name>
    <name type="common">Sorghum</name>
    <name type="synonym">Sorghum vulgare</name>
    <dbReference type="NCBI Taxonomy" id="4558"/>
    <lineage>
        <taxon>Eukaryota</taxon>
        <taxon>Viridiplantae</taxon>
        <taxon>Streptophyta</taxon>
        <taxon>Embryophyta</taxon>
        <taxon>Tracheophyta</taxon>
        <taxon>Spermatophyta</taxon>
        <taxon>Magnoliopsida</taxon>
        <taxon>Liliopsida</taxon>
        <taxon>Poales</taxon>
        <taxon>Poaceae</taxon>
        <taxon>PACMAD clade</taxon>
        <taxon>Panicoideae</taxon>
        <taxon>Andropogonodae</taxon>
        <taxon>Andropogoneae</taxon>
        <taxon>Sorghinae</taxon>
        <taxon>Sorghum</taxon>
    </lineage>
</organism>
<dbReference type="InParanoid" id="A0A1B6PIT5"/>
<reference evidence="3" key="2">
    <citation type="journal article" date="2018" name="Plant J.">
        <title>The Sorghum bicolor reference genome: improved assembly, gene annotations, a transcriptome atlas, and signatures of genome organization.</title>
        <authorList>
            <person name="McCormick R.F."/>
            <person name="Truong S.K."/>
            <person name="Sreedasyam A."/>
            <person name="Jenkins J."/>
            <person name="Shu S."/>
            <person name="Sims D."/>
            <person name="Kennedy M."/>
            <person name="Amirebrahimi M."/>
            <person name="Weers B.D."/>
            <person name="McKinley B."/>
            <person name="Mattison A."/>
            <person name="Morishige D.T."/>
            <person name="Grimwood J."/>
            <person name="Schmutz J."/>
            <person name="Mullet J.E."/>
        </authorList>
    </citation>
    <scope>NUCLEOTIDE SEQUENCE [LARGE SCALE GENOMIC DNA]</scope>
    <source>
        <strain evidence="3">cv. BTx623</strain>
    </source>
</reference>
<keyword evidence="1" id="KW-0732">Signal</keyword>
<evidence type="ECO:0008006" key="4">
    <source>
        <dbReference type="Google" id="ProtNLM"/>
    </source>
</evidence>